<protein>
    <submittedName>
        <fullName evidence="1">Uncharacterized protein</fullName>
    </submittedName>
</protein>
<feature type="non-terminal residue" evidence="1">
    <location>
        <position position="1"/>
    </location>
</feature>
<evidence type="ECO:0000313" key="1">
    <source>
        <dbReference type="EMBL" id="JAP95794.1"/>
    </source>
</evidence>
<feature type="non-terminal residue" evidence="1">
    <location>
        <position position="256"/>
    </location>
</feature>
<gene>
    <name evidence="1" type="ORF">TPC1_11084</name>
</gene>
<dbReference type="AlphaFoldDB" id="A0A146KIZ0"/>
<accession>A0A146KIZ0</accession>
<reference evidence="1" key="1">
    <citation type="submission" date="2015-07" db="EMBL/GenBank/DDBJ databases">
        <title>Adaptation to a free-living lifestyle via gene acquisitions in the diplomonad Trepomonas sp. PC1.</title>
        <authorList>
            <person name="Xu F."/>
            <person name="Jerlstrom-Hultqvist J."/>
            <person name="Kolisko M."/>
            <person name="Simpson A.G.B."/>
            <person name="Roger A.J."/>
            <person name="Svard S.G."/>
            <person name="Andersson J.O."/>
        </authorList>
    </citation>
    <scope>NUCLEOTIDE SEQUENCE</scope>
    <source>
        <strain evidence="1">PC1</strain>
    </source>
</reference>
<sequence length="256" mass="29059">FSKPINIYFATTSQQLLQISQAQTASFISYFPNQVILNSSVGTIKFLMRDNSACIQNVSLSYVYAEQIQFDVDQNNCEFDLNSANSKVMLQYVNNDVLKSVNIYKTSGVGVYGDTSIQQFSEIKIYKQQYSDYSSESDKTSMTDFFSFVEQNLFYQYSLVLSDSINGVPYIVQKSVQYIQFKDPHDCRNGMDPQVWLNENGILVILNQQNINNITCVPTTFNAYQVLYSAIIKSATGIQISTKNDLIDQFSQLKGL</sequence>
<name>A0A146KIZ0_9EUKA</name>
<proteinExistence type="predicted"/>
<dbReference type="EMBL" id="GDID01000812">
    <property type="protein sequence ID" value="JAP95794.1"/>
    <property type="molecule type" value="Transcribed_RNA"/>
</dbReference>
<organism evidence="1">
    <name type="scientific">Trepomonas sp. PC1</name>
    <dbReference type="NCBI Taxonomy" id="1076344"/>
    <lineage>
        <taxon>Eukaryota</taxon>
        <taxon>Metamonada</taxon>
        <taxon>Diplomonadida</taxon>
        <taxon>Hexamitidae</taxon>
        <taxon>Hexamitinae</taxon>
        <taxon>Trepomonas</taxon>
    </lineage>
</organism>